<comment type="subcellular location">
    <subcellularLocation>
        <location evidence="1">Cell membrane</location>
        <topology evidence="1">Multi-pass membrane protein</topology>
    </subcellularLocation>
</comment>
<evidence type="ECO:0000313" key="10">
    <source>
        <dbReference type="Proteomes" id="UP001589795"/>
    </source>
</evidence>
<protein>
    <submittedName>
        <fullName evidence="9">Oligosaccharide flippase family protein</fullName>
    </submittedName>
</protein>
<dbReference type="RefSeq" id="WP_265507954.1">
    <property type="nucleotide sequence ID" value="NZ_JAOTBE010000049.1"/>
</dbReference>
<dbReference type="Pfam" id="PF13440">
    <property type="entry name" value="Polysacc_synt_3"/>
    <property type="match status" value="1"/>
</dbReference>
<keyword evidence="6 8" id="KW-0472">Membrane</keyword>
<dbReference type="Proteomes" id="UP001589795">
    <property type="component" value="Unassembled WGS sequence"/>
</dbReference>
<evidence type="ECO:0000256" key="5">
    <source>
        <dbReference type="ARBA" id="ARBA00022989"/>
    </source>
</evidence>
<evidence type="ECO:0000256" key="8">
    <source>
        <dbReference type="SAM" id="Phobius"/>
    </source>
</evidence>
<evidence type="ECO:0000256" key="6">
    <source>
        <dbReference type="ARBA" id="ARBA00023136"/>
    </source>
</evidence>
<keyword evidence="4 8" id="KW-0812">Transmembrane</keyword>
<sequence length="138" mass="14247">MGSDSTGGDVSQFDPPAQSLGRSVSRGAAVTGGAQIVKLGCQITSVIVLSRLLQPEDFGIVAMAAPVVALVGLFQDMGLTQATVQKKGLTHAKVNSLFWINMAVSALLGATQVGLAGDGDESDLQTLKRVIRSKVLPQ</sequence>
<proteinExistence type="inferred from homology"/>
<dbReference type="EMBL" id="JBHLWQ010000103">
    <property type="protein sequence ID" value="MFC0200822.1"/>
    <property type="molecule type" value="Genomic_DNA"/>
</dbReference>
<accession>A0ABV6CJD9</accession>
<dbReference type="PANTHER" id="PTHR30250">
    <property type="entry name" value="PST FAMILY PREDICTED COLANIC ACID TRANSPORTER"/>
    <property type="match status" value="1"/>
</dbReference>
<evidence type="ECO:0000256" key="1">
    <source>
        <dbReference type="ARBA" id="ARBA00004651"/>
    </source>
</evidence>
<dbReference type="PANTHER" id="PTHR30250:SF10">
    <property type="entry name" value="LIPOPOLYSACCHARIDE BIOSYNTHESIS PROTEIN WZXC"/>
    <property type="match status" value="1"/>
</dbReference>
<feature type="transmembrane region" description="Helical" evidence="8">
    <location>
        <begin position="96"/>
        <end position="115"/>
    </location>
</feature>
<gene>
    <name evidence="9" type="ORF">ACFFIZ_11000</name>
</gene>
<feature type="region of interest" description="Disordered" evidence="7">
    <location>
        <begin position="1"/>
        <end position="20"/>
    </location>
</feature>
<reference evidence="9 10" key="1">
    <citation type="submission" date="2024-09" db="EMBL/GenBank/DDBJ databases">
        <authorList>
            <person name="Sun Q."/>
            <person name="Mori K."/>
        </authorList>
    </citation>
    <scope>NUCLEOTIDE SEQUENCE [LARGE SCALE GENOMIC DNA]</scope>
    <source>
        <strain evidence="9 10">CCM 7904</strain>
    </source>
</reference>
<evidence type="ECO:0000313" key="9">
    <source>
        <dbReference type="EMBL" id="MFC0200822.1"/>
    </source>
</evidence>
<dbReference type="InterPro" id="IPR050833">
    <property type="entry name" value="Poly_Biosynth_Transport"/>
</dbReference>
<keyword evidence="5 8" id="KW-1133">Transmembrane helix</keyword>
<evidence type="ECO:0000256" key="7">
    <source>
        <dbReference type="SAM" id="MobiDB-lite"/>
    </source>
</evidence>
<evidence type="ECO:0000256" key="4">
    <source>
        <dbReference type="ARBA" id="ARBA00022692"/>
    </source>
</evidence>
<keyword evidence="3" id="KW-1003">Cell membrane</keyword>
<evidence type="ECO:0000256" key="3">
    <source>
        <dbReference type="ARBA" id="ARBA00022475"/>
    </source>
</evidence>
<evidence type="ECO:0000256" key="2">
    <source>
        <dbReference type="ARBA" id="ARBA00007430"/>
    </source>
</evidence>
<comment type="similarity">
    <text evidence="2">Belongs to the polysaccharide synthase family.</text>
</comment>
<organism evidence="9 10">
    <name type="scientific">Paracoccus rhizosphaerae</name>
    <dbReference type="NCBI Taxonomy" id="1133347"/>
    <lineage>
        <taxon>Bacteria</taxon>
        <taxon>Pseudomonadati</taxon>
        <taxon>Pseudomonadota</taxon>
        <taxon>Alphaproteobacteria</taxon>
        <taxon>Rhodobacterales</taxon>
        <taxon>Paracoccaceae</taxon>
        <taxon>Paracoccus</taxon>
    </lineage>
</organism>
<name>A0ABV6CJD9_9RHOB</name>
<comment type="caution">
    <text evidence="9">The sequence shown here is derived from an EMBL/GenBank/DDBJ whole genome shotgun (WGS) entry which is preliminary data.</text>
</comment>
<keyword evidence="10" id="KW-1185">Reference proteome</keyword>
<feature type="transmembrane region" description="Helical" evidence="8">
    <location>
        <begin position="58"/>
        <end position="75"/>
    </location>
</feature>